<keyword evidence="1 2" id="KW-0728">SH3 domain</keyword>
<dbReference type="Proteomes" id="UP001431209">
    <property type="component" value="Unassembled WGS sequence"/>
</dbReference>
<dbReference type="Pfam" id="PF07653">
    <property type="entry name" value="SH3_2"/>
    <property type="match status" value="1"/>
</dbReference>
<dbReference type="InterPro" id="IPR001683">
    <property type="entry name" value="PX_dom"/>
</dbReference>
<dbReference type="SUPFAM" id="SSF50044">
    <property type="entry name" value="SH3-domain"/>
    <property type="match status" value="2"/>
</dbReference>
<evidence type="ECO:0000259" key="5">
    <source>
        <dbReference type="PROSITE" id="PS50195"/>
    </source>
</evidence>
<dbReference type="AlphaFoldDB" id="A0AAW2YPA2"/>
<dbReference type="Gene3D" id="3.30.1520.10">
    <property type="entry name" value="Phox-like domain"/>
    <property type="match status" value="1"/>
</dbReference>
<evidence type="ECO:0000256" key="1">
    <source>
        <dbReference type="ARBA" id="ARBA00022443"/>
    </source>
</evidence>
<dbReference type="GO" id="GO:0035091">
    <property type="term" value="F:phosphatidylinositol binding"/>
    <property type="evidence" value="ECO:0007669"/>
    <property type="project" value="InterPro"/>
</dbReference>
<comment type="caution">
    <text evidence="6">The sequence shown here is derived from an EMBL/GenBank/DDBJ whole genome shotgun (WGS) entry which is preliminary data.</text>
</comment>
<dbReference type="SMART" id="SM00326">
    <property type="entry name" value="SH3"/>
    <property type="match status" value="2"/>
</dbReference>
<name>A0AAW2YPA2_9EUKA</name>
<dbReference type="PROSITE" id="PS50195">
    <property type="entry name" value="PX"/>
    <property type="match status" value="1"/>
</dbReference>
<dbReference type="Pfam" id="PF00018">
    <property type="entry name" value="SH3_1"/>
    <property type="match status" value="1"/>
</dbReference>
<dbReference type="CDD" id="cd00174">
    <property type="entry name" value="SH3"/>
    <property type="match status" value="1"/>
</dbReference>
<feature type="domain" description="SH3" evidence="4">
    <location>
        <begin position="123"/>
        <end position="185"/>
    </location>
</feature>
<evidence type="ECO:0000313" key="6">
    <source>
        <dbReference type="EMBL" id="KAL0479162.1"/>
    </source>
</evidence>
<evidence type="ECO:0000313" key="7">
    <source>
        <dbReference type="Proteomes" id="UP001431209"/>
    </source>
</evidence>
<evidence type="ECO:0000256" key="3">
    <source>
        <dbReference type="SAM" id="MobiDB-lite"/>
    </source>
</evidence>
<feature type="domain" description="SH3" evidence="4">
    <location>
        <begin position="195"/>
        <end position="253"/>
    </location>
</feature>
<dbReference type="GO" id="GO:0031410">
    <property type="term" value="C:cytoplasmic vesicle"/>
    <property type="evidence" value="ECO:0007669"/>
    <property type="project" value="TreeGrafter"/>
</dbReference>
<feature type="domain" description="PX" evidence="5">
    <location>
        <begin position="1"/>
        <end position="112"/>
    </location>
</feature>
<gene>
    <name evidence="6" type="ORF">AKO1_007980</name>
</gene>
<dbReference type="GO" id="GO:0006897">
    <property type="term" value="P:endocytosis"/>
    <property type="evidence" value="ECO:0007669"/>
    <property type="project" value="TreeGrafter"/>
</dbReference>
<dbReference type="EMBL" id="JAOPGA020000506">
    <property type="protein sequence ID" value="KAL0479162.1"/>
    <property type="molecule type" value="Genomic_DNA"/>
</dbReference>
<feature type="compositionally biased region" description="Basic and acidic residues" evidence="3">
    <location>
        <begin position="118"/>
        <end position="138"/>
    </location>
</feature>
<proteinExistence type="predicted"/>
<reference evidence="6 7" key="1">
    <citation type="submission" date="2024-03" db="EMBL/GenBank/DDBJ databases">
        <title>The Acrasis kona genome and developmental transcriptomes reveal deep origins of eukaryotic multicellular pathways.</title>
        <authorList>
            <person name="Sheikh S."/>
            <person name="Fu C.-J."/>
            <person name="Brown M.W."/>
            <person name="Baldauf S.L."/>
        </authorList>
    </citation>
    <scope>NUCLEOTIDE SEQUENCE [LARGE SCALE GENOMIC DNA]</scope>
    <source>
        <strain evidence="6 7">ATCC MYA-3509</strain>
    </source>
</reference>
<dbReference type="Pfam" id="PF00787">
    <property type="entry name" value="PX"/>
    <property type="match status" value="1"/>
</dbReference>
<dbReference type="Gene3D" id="2.30.30.40">
    <property type="entry name" value="SH3 Domains"/>
    <property type="match status" value="2"/>
</dbReference>
<evidence type="ECO:0000256" key="2">
    <source>
        <dbReference type="PROSITE-ProRule" id="PRU00192"/>
    </source>
</evidence>
<evidence type="ECO:0000259" key="4">
    <source>
        <dbReference type="PROSITE" id="PS50002"/>
    </source>
</evidence>
<organism evidence="6 7">
    <name type="scientific">Acrasis kona</name>
    <dbReference type="NCBI Taxonomy" id="1008807"/>
    <lineage>
        <taxon>Eukaryota</taxon>
        <taxon>Discoba</taxon>
        <taxon>Heterolobosea</taxon>
        <taxon>Tetramitia</taxon>
        <taxon>Eutetramitia</taxon>
        <taxon>Acrasidae</taxon>
        <taxon>Acrasis</taxon>
    </lineage>
</organism>
<sequence length="253" mass="29009">MDVTITGYSKHEDDTGKPFVIYHIKCVYNKQEWEVQRRYSEFHNLHKGLSRYFDQSVIGKFPSKLLFGNFKDDNLAKRTIQLQQYLSRILASDATVDYPDVGEFLNFKQNVTTNEMPKNARSELQKEARATRSHKGQDDSELSYNVDDVIVVTQQSSDGWWFGHLKQDPECNGLVEEINLKIVGQDNPNQNNNQTESNSKVALYDYEADGEGETSITSGDQLTVLKVDSDKEGWTLIHNLSTQQKGWVPTEYI</sequence>
<dbReference type="GO" id="GO:0016197">
    <property type="term" value="P:endosomal transport"/>
    <property type="evidence" value="ECO:0007669"/>
    <property type="project" value="TreeGrafter"/>
</dbReference>
<dbReference type="InterPro" id="IPR001452">
    <property type="entry name" value="SH3_domain"/>
</dbReference>
<dbReference type="PRINTS" id="PR00452">
    <property type="entry name" value="SH3DOMAIN"/>
</dbReference>
<accession>A0AAW2YPA2</accession>
<dbReference type="InterPro" id="IPR036028">
    <property type="entry name" value="SH3-like_dom_sf"/>
</dbReference>
<dbReference type="InterPro" id="IPR036871">
    <property type="entry name" value="PX_dom_sf"/>
</dbReference>
<dbReference type="PANTHER" id="PTHR45827:SF1">
    <property type="entry name" value="SORTING NEXIN"/>
    <property type="match status" value="1"/>
</dbReference>
<feature type="non-terminal residue" evidence="6">
    <location>
        <position position="253"/>
    </location>
</feature>
<dbReference type="GO" id="GO:0097320">
    <property type="term" value="P:plasma membrane tubulation"/>
    <property type="evidence" value="ECO:0007669"/>
    <property type="project" value="TreeGrafter"/>
</dbReference>
<dbReference type="PROSITE" id="PS50002">
    <property type="entry name" value="SH3"/>
    <property type="match status" value="2"/>
</dbReference>
<keyword evidence="7" id="KW-1185">Reference proteome</keyword>
<feature type="region of interest" description="Disordered" evidence="3">
    <location>
        <begin position="115"/>
        <end position="141"/>
    </location>
</feature>
<dbReference type="GO" id="GO:0005886">
    <property type="term" value="C:plasma membrane"/>
    <property type="evidence" value="ECO:0007669"/>
    <property type="project" value="TreeGrafter"/>
</dbReference>
<dbReference type="PANTHER" id="PTHR45827">
    <property type="entry name" value="SORTING NEXIN"/>
    <property type="match status" value="1"/>
</dbReference>
<dbReference type="CDD" id="cd06093">
    <property type="entry name" value="PX_domain"/>
    <property type="match status" value="1"/>
</dbReference>
<protein>
    <submittedName>
        <fullName evidence="6">Uncharacterized protein</fullName>
    </submittedName>
</protein>
<dbReference type="SMART" id="SM00312">
    <property type="entry name" value="PX"/>
    <property type="match status" value="1"/>
</dbReference>
<dbReference type="SUPFAM" id="SSF64268">
    <property type="entry name" value="PX domain"/>
    <property type="match status" value="1"/>
</dbReference>